<accession>A0AA37SF23</accession>
<evidence type="ECO:0000256" key="3">
    <source>
        <dbReference type="ARBA" id="ARBA00008343"/>
    </source>
</evidence>
<dbReference type="Pfam" id="PF14815">
    <property type="entry name" value="NUDIX_4"/>
    <property type="match status" value="1"/>
</dbReference>
<comment type="cofactor">
    <cofactor evidence="14">
        <name>[4Fe-4S] cluster</name>
        <dbReference type="ChEBI" id="CHEBI:49883"/>
    </cofactor>
    <text evidence="14">Binds 1 [4Fe-4S] cluster.</text>
</comment>
<evidence type="ECO:0000256" key="8">
    <source>
        <dbReference type="ARBA" id="ARBA00022763"/>
    </source>
</evidence>
<comment type="catalytic activity">
    <reaction evidence="1 14">
        <text>Hydrolyzes free adenine bases from 7,8-dihydro-8-oxoguanine:adenine mismatched double-stranded DNA, leaving an apurinic site.</text>
        <dbReference type="EC" id="3.2.2.31"/>
    </reaction>
</comment>
<keyword evidence="13 14" id="KW-0326">Glycosidase</keyword>
<dbReference type="Gene3D" id="1.10.1670.10">
    <property type="entry name" value="Helix-hairpin-Helix base-excision DNA repair enzymes (C-terminal)"/>
    <property type="match status" value="1"/>
</dbReference>
<reference evidence="16" key="2">
    <citation type="submission" date="2023-01" db="EMBL/GenBank/DDBJ databases">
        <title>Draft genome sequence of Litoribrevibacter albus strain NBRC 110071.</title>
        <authorList>
            <person name="Sun Q."/>
            <person name="Mori K."/>
        </authorList>
    </citation>
    <scope>NUCLEOTIDE SEQUENCE</scope>
    <source>
        <strain evidence="16">NBRC 110071</strain>
    </source>
</reference>
<dbReference type="Gene3D" id="1.10.340.30">
    <property type="entry name" value="Hypothetical protein, domain 2"/>
    <property type="match status" value="1"/>
</dbReference>
<evidence type="ECO:0000259" key="15">
    <source>
        <dbReference type="SMART" id="SM00478"/>
    </source>
</evidence>
<dbReference type="AlphaFoldDB" id="A0AA37SF23"/>
<dbReference type="InterPro" id="IPR029119">
    <property type="entry name" value="MutY_C"/>
</dbReference>
<dbReference type="FunFam" id="1.10.340.30:FF:000002">
    <property type="entry name" value="Adenine DNA glycosylase"/>
    <property type="match status" value="1"/>
</dbReference>
<evidence type="ECO:0000256" key="5">
    <source>
        <dbReference type="ARBA" id="ARBA00022023"/>
    </source>
</evidence>
<dbReference type="InterPro" id="IPR044298">
    <property type="entry name" value="MIG/MutY"/>
</dbReference>
<evidence type="ECO:0000313" key="17">
    <source>
        <dbReference type="Proteomes" id="UP001161389"/>
    </source>
</evidence>
<keyword evidence="11" id="KW-0411">Iron-sulfur</keyword>
<protein>
    <recommendedName>
        <fullName evidence="5 14">Adenine DNA glycosylase</fullName>
        <ecNumber evidence="4 14">3.2.2.31</ecNumber>
    </recommendedName>
</protein>
<dbReference type="GO" id="GO:0046872">
    <property type="term" value="F:metal ion binding"/>
    <property type="evidence" value="ECO:0007669"/>
    <property type="project" value="UniProtKB-UniRule"/>
</dbReference>
<evidence type="ECO:0000256" key="4">
    <source>
        <dbReference type="ARBA" id="ARBA00012045"/>
    </source>
</evidence>
<dbReference type="InterPro" id="IPR023170">
    <property type="entry name" value="HhH_base_excis_C"/>
</dbReference>
<evidence type="ECO:0000256" key="12">
    <source>
        <dbReference type="ARBA" id="ARBA00023204"/>
    </source>
</evidence>
<dbReference type="SMART" id="SM00525">
    <property type="entry name" value="FES"/>
    <property type="match status" value="1"/>
</dbReference>
<keyword evidence="10 14" id="KW-0408">Iron</keyword>
<dbReference type="PANTHER" id="PTHR42944:SF1">
    <property type="entry name" value="ADENINE DNA GLYCOSYLASE"/>
    <property type="match status" value="1"/>
</dbReference>
<dbReference type="SUPFAM" id="SSF48150">
    <property type="entry name" value="DNA-glycosylase"/>
    <property type="match status" value="1"/>
</dbReference>
<comment type="similarity">
    <text evidence="3 14">Belongs to the Nth/MutY family.</text>
</comment>
<dbReference type="NCBIfam" id="NF008132">
    <property type="entry name" value="PRK10880.1"/>
    <property type="match status" value="1"/>
</dbReference>
<dbReference type="InterPro" id="IPR015797">
    <property type="entry name" value="NUDIX_hydrolase-like_dom_sf"/>
</dbReference>
<keyword evidence="17" id="KW-1185">Reference proteome</keyword>
<dbReference type="InterPro" id="IPR000445">
    <property type="entry name" value="HhH_motif"/>
</dbReference>
<evidence type="ECO:0000256" key="14">
    <source>
        <dbReference type="RuleBase" id="RU365096"/>
    </source>
</evidence>
<dbReference type="PROSITE" id="PS01155">
    <property type="entry name" value="ENDONUCLEASE_III_2"/>
    <property type="match status" value="1"/>
</dbReference>
<dbReference type="GO" id="GO:0006298">
    <property type="term" value="P:mismatch repair"/>
    <property type="evidence" value="ECO:0007669"/>
    <property type="project" value="TreeGrafter"/>
</dbReference>
<evidence type="ECO:0000256" key="10">
    <source>
        <dbReference type="ARBA" id="ARBA00023004"/>
    </source>
</evidence>
<dbReference type="InterPro" id="IPR004036">
    <property type="entry name" value="Endonuclease-III-like_CS2"/>
</dbReference>
<dbReference type="Pfam" id="PF00633">
    <property type="entry name" value="HHH"/>
    <property type="match status" value="1"/>
</dbReference>
<keyword evidence="12" id="KW-0234">DNA repair</keyword>
<dbReference type="PROSITE" id="PS00764">
    <property type="entry name" value="ENDONUCLEASE_III_1"/>
    <property type="match status" value="1"/>
</dbReference>
<dbReference type="Proteomes" id="UP001161389">
    <property type="component" value="Unassembled WGS sequence"/>
</dbReference>
<evidence type="ECO:0000256" key="7">
    <source>
        <dbReference type="ARBA" id="ARBA00022723"/>
    </source>
</evidence>
<evidence type="ECO:0000256" key="13">
    <source>
        <dbReference type="ARBA" id="ARBA00023295"/>
    </source>
</evidence>
<dbReference type="EC" id="3.2.2.31" evidence="4 14"/>
<evidence type="ECO:0000256" key="9">
    <source>
        <dbReference type="ARBA" id="ARBA00022801"/>
    </source>
</evidence>
<dbReference type="GO" id="GO:0006284">
    <property type="term" value="P:base-excision repair"/>
    <property type="evidence" value="ECO:0007669"/>
    <property type="project" value="UniProtKB-UniRule"/>
</dbReference>
<keyword evidence="7" id="KW-0479">Metal-binding</keyword>
<dbReference type="InterPro" id="IPR003265">
    <property type="entry name" value="HhH-GPD_domain"/>
</dbReference>
<feature type="domain" description="HhH-GPD" evidence="15">
    <location>
        <begin position="40"/>
        <end position="191"/>
    </location>
</feature>
<dbReference type="InterPro" id="IPR004035">
    <property type="entry name" value="Endouclease-III_FeS-bd_BS"/>
</dbReference>
<dbReference type="RefSeq" id="WP_284384005.1">
    <property type="nucleotide sequence ID" value="NZ_BSNM01000027.1"/>
</dbReference>
<evidence type="ECO:0000256" key="2">
    <source>
        <dbReference type="ARBA" id="ARBA00002933"/>
    </source>
</evidence>
<reference evidence="16" key="1">
    <citation type="journal article" date="2014" name="Int. J. Syst. Evol. Microbiol.">
        <title>Complete genome sequence of Corynebacterium casei LMG S-19264T (=DSM 44701T), isolated from a smear-ripened cheese.</title>
        <authorList>
            <consortium name="US DOE Joint Genome Institute (JGI-PGF)"/>
            <person name="Walter F."/>
            <person name="Albersmeier A."/>
            <person name="Kalinowski J."/>
            <person name="Ruckert C."/>
        </authorList>
    </citation>
    <scope>NUCLEOTIDE SEQUENCE</scope>
    <source>
        <strain evidence="16">NBRC 110071</strain>
    </source>
</reference>
<dbReference type="InterPro" id="IPR003651">
    <property type="entry name" value="Endonuclease3_FeS-loop_motif"/>
</dbReference>
<comment type="function">
    <text evidence="2">Adenine glycosylase active on G-A mispairs. MutY also corrects error-prone DNA synthesis past GO lesions which are due to the oxidatively damaged form of guanine: 7,8-dihydro-8-oxoguanine (8-oxo-dGTP).</text>
</comment>
<name>A0AA37SF23_9GAMM</name>
<dbReference type="SMART" id="SM00478">
    <property type="entry name" value="ENDO3c"/>
    <property type="match status" value="1"/>
</dbReference>
<dbReference type="SUPFAM" id="SSF55811">
    <property type="entry name" value="Nudix"/>
    <property type="match status" value="1"/>
</dbReference>
<dbReference type="EMBL" id="BSNM01000027">
    <property type="protein sequence ID" value="GLQ33543.1"/>
    <property type="molecule type" value="Genomic_DNA"/>
</dbReference>
<keyword evidence="9" id="KW-0378">Hydrolase</keyword>
<evidence type="ECO:0000256" key="6">
    <source>
        <dbReference type="ARBA" id="ARBA00022485"/>
    </source>
</evidence>
<dbReference type="Pfam" id="PF00730">
    <property type="entry name" value="HhH-GPD"/>
    <property type="match status" value="1"/>
</dbReference>
<dbReference type="CDD" id="cd00056">
    <property type="entry name" value="ENDO3c"/>
    <property type="match status" value="1"/>
</dbReference>
<dbReference type="GO" id="GO:0032357">
    <property type="term" value="F:oxidized purine DNA binding"/>
    <property type="evidence" value="ECO:0007669"/>
    <property type="project" value="TreeGrafter"/>
</dbReference>
<gene>
    <name evidence="16" type="primary">mutY</name>
    <name evidence="16" type="ORF">GCM10007876_40230</name>
</gene>
<sequence>MANVTPFNQTVLHWFDQYGRKDLPWQNPITPYRVWVSEIMLQQTQVKTVIPYFQRFMKTFPTVIDLANASQDQVLNLWTGLGYYARARNLHKAAQMVAEQYQGEFPTSVDGLVELPGIGRSTAGAIASISMGISAPIMDGNVKRVLTRFHAIEGWPGTSKVEKDLWRIAEANTPPERTGHYTQAMMDLGATLCTRSKPACGVCPLQPECKAYELGTPTAFPHSKPKKEKPVKSARFLMILNDQNELLLQQRPDSGIWGGLYCVPEHQPDTKQYNLPDHIEKEEWPAFRHTFSHYHLDITPVLCELTENGPEAKDSAPNTSKIMEPQGRLWYNMQQELTVGTAAPMVTLIETLKRHLAG</sequence>
<keyword evidence="6" id="KW-0004">4Fe-4S</keyword>
<dbReference type="PANTHER" id="PTHR42944">
    <property type="entry name" value="ADENINE DNA GLYCOSYLASE"/>
    <property type="match status" value="1"/>
</dbReference>
<dbReference type="InterPro" id="IPR005760">
    <property type="entry name" value="A/G_AdeGlyc_MutY"/>
</dbReference>
<dbReference type="Gene3D" id="3.90.79.10">
    <property type="entry name" value="Nucleoside Triphosphate Pyrophosphohydrolase"/>
    <property type="match status" value="1"/>
</dbReference>
<evidence type="ECO:0000313" key="16">
    <source>
        <dbReference type="EMBL" id="GLQ33543.1"/>
    </source>
</evidence>
<organism evidence="16 17">
    <name type="scientific">Litoribrevibacter albus</name>
    <dbReference type="NCBI Taxonomy" id="1473156"/>
    <lineage>
        <taxon>Bacteria</taxon>
        <taxon>Pseudomonadati</taxon>
        <taxon>Pseudomonadota</taxon>
        <taxon>Gammaproteobacteria</taxon>
        <taxon>Oceanospirillales</taxon>
        <taxon>Oceanospirillaceae</taxon>
        <taxon>Litoribrevibacter</taxon>
    </lineage>
</organism>
<dbReference type="InterPro" id="IPR011257">
    <property type="entry name" value="DNA_glycosylase"/>
</dbReference>
<keyword evidence="8 14" id="KW-0227">DNA damage</keyword>
<dbReference type="GO" id="GO:0034039">
    <property type="term" value="F:8-oxo-7,8-dihydroguanine DNA N-glycosylase activity"/>
    <property type="evidence" value="ECO:0007669"/>
    <property type="project" value="TreeGrafter"/>
</dbReference>
<evidence type="ECO:0000256" key="11">
    <source>
        <dbReference type="ARBA" id="ARBA00023014"/>
    </source>
</evidence>
<evidence type="ECO:0000256" key="1">
    <source>
        <dbReference type="ARBA" id="ARBA00000843"/>
    </source>
</evidence>
<dbReference type="CDD" id="cd03431">
    <property type="entry name" value="NUDIX_DNA_Glycosylase_C-MutY"/>
    <property type="match status" value="1"/>
</dbReference>
<dbReference type="GO" id="GO:0000701">
    <property type="term" value="F:purine-specific mismatch base pair DNA N-glycosylase activity"/>
    <property type="evidence" value="ECO:0007669"/>
    <property type="project" value="UniProtKB-EC"/>
</dbReference>
<proteinExistence type="inferred from homology"/>
<dbReference type="NCBIfam" id="TIGR01084">
    <property type="entry name" value="mutY"/>
    <property type="match status" value="1"/>
</dbReference>
<dbReference type="GO" id="GO:0035485">
    <property type="term" value="F:adenine/guanine mispair binding"/>
    <property type="evidence" value="ECO:0007669"/>
    <property type="project" value="TreeGrafter"/>
</dbReference>
<dbReference type="GO" id="GO:0051539">
    <property type="term" value="F:4 iron, 4 sulfur cluster binding"/>
    <property type="evidence" value="ECO:0007669"/>
    <property type="project" value="UniProtKB-UniRule"/>
</dbReference>
<comment type="caution">
    <text evidence="16">The sequence shown here is derived from an EMBL/GenBank/DDBJ whole genome shotgun (WGS) entry which is preliminary data.</text>
</comment>